<evidence type="ECO:0000256" key="1">
    <source>
        <dbReference type="ARBA" id="ARBA00011881"/>
    </source>
</evidence>
<dbReference type="GO" id="GO:0004029">
    <property type="term" value="F:aldehyde dehydrogenase (NAD+) activity"/>
    <property type="evidence" value="ECO:0007669"/>
    <property type="project" value="UniProtKB-EC"/>
</dbReference>
<evidence type="ECO:0000256" key="4">
    <source>
        <dbReference type="ARBA" id="ARBA00024226"/>
    </source>
</evidence>
<dbReference type="InterPro" id="IPR016161">
    <property type="entry name" value="Ald_DH/histidinol_DH"/>
</dbReference>
<dbReference type="InterPro" id="IPR044638">
    <property type="entry name" value="ALDH7A1-like"/>
</dbReference>
<evidence type="ECO:0000256" key="2">
    <source>
        <dbReference type="ARBA" id="ARBA00023002"/>
    </source>
</evidence>
<keyword evidence="2 6" id="KW-0560">Oxidoreductase</keyword>
<evidence type="ECO:0000256" key="3">
    <source>
        <dbReference type="ARBA" id="ARBA00023027"/>
    </source>
</evidence>
<dbReference type="PANTHER" id="PTHR43521">
    <property type="entry name" value="ALPHA-AMINOADIPIC SEMIALDEHYDE DEHYDROGENASE"/>
    <property type="match status" value="1"/>
</dbReference>
<organism evidence="8 9">
    <name type="scientific">Micromonospora inaquosa</name>
    <dbReference type="NCBI Taxonomy" id="2203716"/>
    <lineage>
        <taxon>Bacteria</taxon>
        <taxon>Bacillati</taxon>
        <taxon>Actinomycetota</taxon>
        <taxon>Actinomycetes</taxon>
        <taxon>Micromonosporales</taxon>
        <taxon>Micromonosporaceae</taxon>
        <taxon>Micromonospora</taxon>
    </lineage>
</organism>
<dbReference type="InterPro" id="IPR015590">
    <property type="entry name" value="Aldehyde_DH_dom"/>
</dbReference>
<dbReference type="Gene3D" id="3.40.309.10">
    <property type="entry name" value="Aldehyde Dehydrogenase, Chain A, domain 2"/>
    <property type="match status" value="1"/>
</dbReference>
<dbReference type="PROSITE" id="PS00687">
    <property type="entry name" value="ALDEHYDE_DEHYDR_GLU"/>
    <property type="match status" value="1"/>
</dbReference>
<comment type="subunit">
    <text evidence="1">Homotetramer.</text>
</comment>
<dbReference type="EC" id="1.2.1.3" evidence="4"/>
<reference evidence="8 9" key="1">
    <citation type="submission" date="2018-05" db="EMBL/GenBank/DDBJ databases">
        <title>Micromonospora from Atacama Desert.</title>
        <authorList>
            <person name="Carro L."/>
            <person name="Goodfellow M."/>
            <person name="Klenk H.-P."/>
        </authorList>
    </citation>
    <scope>NUCLEOTIDE SEQUENCE [LARGE SCALE GENOMIC DNA]</scope>
    <source>
        <strain evidence="8 9">LB39</strain>
    </source>
</reference>
<keyword evidence="9" id="KW-1185">Reference proteome</keyword>
<dbReference type="Pfam" id="PF00171">
    <property type="entry name" value="Aldedh"/>
    <property type="match status" value="1"/>
</dbReference>
<gene>
    <name evidence="8" type="ORF">DLJ59_07165</name>
</gene>
<evidence type="ECO:0000256" key="6">
    <source>
        <dbReference type="RuleBase" id="RU003345"/>
    </source>
</evidence>
<evidence type="ECO:0000313" key="9">
    <source>
        <dbReference type="Proteomes" id="UP000282312"/>
    </source>
</evidence>
<dbReference type="RefSeq" id="WP_124771707.1">
    <property type="nucleotide sequence ID" value="NZ_JBEZFR010000010.1"/>
</dbReference>
<dbReference type="InterPro" id="IPR016162">
    <property type="entry name" value="Ald_DH_N"/>
</dbReference>
<dbReference type="EMBL" id="QGSZ01000153">
    <property type="protein sequence ID" value="RQX05619.1"/>
    <property type="molecule type" value="Genomic_DNA"/>
</dbReference>
<dbReference type="OrthoDB" id="3955596at2"/>
<dbReference type="SUPFAM" id="SSF53720">
    <property type="entry name" value="ALDH-like"/>
    <property type="match status" value="1"/>
</dbReference>
<feature type="active site" evidence="5">
    <location>
        <position position="254"/>
    </location>
</feature>
<comment type="caution">
    <text evidence="8">The sequence shown here is derived from an EMBL/GenBank/DDBJ whole genome shotgun (WGS) entry which is preliminary data.</text>
</comment>
<comment type="similarity">
    <text evidence="6">Belongs to the aldehyde dehydrogenase family.</text>
</comment>
<protein>
    <recommendedName>
        <fullName evidence="4">aldehyde dehydrogenase (NAD(+))</fullName>
        <ecNumber evidence="4">1.2.1.3</ecNumber>
    </recommendedName>
</protein>
<dbReference type="PANTHER" id="PTHR43521:SF1">
    <property type="entry name" value="ALPHA-AMINOADIPIC SEMIALDEHYDE DEHYDROGENASE"/>
    <property type="match status" value="1"/>
</dbReference>
<keyword evidence="3" id="KW-0520">NAD</keyword>
<name>A0A3N9WY02_9ACTN</name>
<evidence type="ECO:0000259" key="7">
    <source>
        <dbReference type="Pfam" id="PF00171"/>
    </source>
</evidence>
<dbReference type="InterPro" id="IPR016163">
    <property type="entry name" value="Ald_DH_C"/>
</dbReference>
<dbReference type="Proteomes" id="UP000282312">
    <property type="component" value="Unassembled WGS sequence"/>
</dbReference>
<accession>A0A3N9WY02</accession>
<feature type="domain" description="Aldehyde dehydrogenase" evidence="7">
    <location>
        <begin position="18"/>
        <end position="491"/>
    </location>
</feature>
<dbReference type="InterPro" id="IPR029510">
    <property type="entry name" value="Ald_DH_CS_GLU"/>
</dbReference>
<dbReference type="AlphaFoldDB" id="A0A3N9WY02"/>
<evidence type="ECO:0000256" key="5">
    <source>
        <dbReference type="PROSITE-ProRule" id="PRU10007"/>
    </source>
</evidence>
<proteinExistence type="inferred from homology"/>
<sequence>MPTIHSSTPDISAGTVPADGRVFRSVNPADLSDTVAEVVLTDVDGLLGAFRAAKLAQGAWAATPAPVRGQVIAAFGRLVESNAERLAALVTREVGKPLAESRGEVQEVIDTCTFFAGEGRRLYGQTVPSEMPNKQLFTFREPVGVVVTVTAGNFPVAVPSWYLVPALLCGNTVVWKPAEYSAACADALLSLARAAGVPAGVLEIVHADGATTFEALSRGLESALVDKVGFTGSSEVGVRIGELCGRHLQTPCLELGGKNPMIVAADADLDLAVQGALFSGFGTAGQRCTSLGTAIVHESVHDAFVARLGRAVDAAIIGDPRADVLFGPLISEVFASRFEDYLSWIQPHHRTSGSTATGRICAENPRRGFVGDPEKGHYYHPVVVTGLRPDDELFLRETFGPIIGVTTYRGLDEAIELANRPGYGLSSSVYTHDPATVFGVRRGVRAGMLSVNNSTSGAEAHLPFGGNGRSGNGSRQSGIWVLDQFSRWQAVNWDYSGGLQRAQIDTGRVAADPDFRLAW</sequence>
<evidence type="ECO:0000313" key="8">
    <source>
        <dbReference type="EMBL" id="RQX05619.1"/>
    </source>
</evidence>
<dbReference type="Gene3D" id="3.40.605.10">
    <property type="entry name" value="Aldehyde Dehydrogenase, Chain A, domain 1"/>
    <property type="match status" value="1"/>
</dbReference>